<organism evidence="3 4">
    <name type="scientific">Pocillopora damicornis</name>
    <name type="common">Cauliflower coral</name>
    <name type="synonym">Millepora damicornis</name>
    <dbReference type="NCBI Taxonomy" id="46731"/>
    <lineage>
        <taxon>Eukaryota</taxon>
        <taxon>Metazoa</taxon>
        <taxon>Cnidaria</taxon>
        <taxon>Anthozoa</taxon>
        <taxon>Hexacorallia</taxon>
        <taxon>Scleractinia</taxon>
        <taxon>Astrocoeniina</taxon>
        <taxon>Pocilloporidae</taxon>
        <taxon>Pocillopora</taxon>
    </lineage>
</organism>
<feature type="compositionally biased region" description="Low complexity" evidence="1">
    <location>
        <begin position="33"/>
        <end position="48"/>
    </location>
</feature>
<proteinExistence type="predicted"/>
<feature type="domain" description="Myb-like" evidence="2">
    <location>
        <begin position="47"/>
        <end position="95"/>
    </location>
</feature>
<feature type="region of interest" description="Disordered" evidence="1">
    <location>
        <begin position="91"/>
        <end position="142"/>
    </location>
</feature>
<gene>
    <name evidence="3" type="ORF">pdam_00010513</name>
</gene>
<dbReference type="SUPFAM" id="SSF46689">
    <property type="entry name" value="Homeodomain-like"/>
    <property type="match status" value="1"/>
</dbReference>
<dbReference type="Proteomes" id="UP000275408">
    <property type="component" value="Unassembled WGS sequence"/>
</dbReference>
<feature type="compositionally biased region" description="Polar residues" evidence="1">
    <location>
        <begin position="129"/>
        <end position="142"/>
    </location>
</feature>
<evidence type="ECO:0000256" key="1">
    <source>
        <dbReference type="SAM" id="MobiDB-lite"/>
    </source>
</evidence>
<dbReference type="InterPro" id="IPR009057">
    <property type="entry name" value="Homeodomain-like_sf"/>
</dbReference>
<name>A0A3M6V595_POCDA</name>
<feature type="region of interest" description="Disordered" evidence="1">
    <location>
        <begin position="31"/>
        <end position="53"/>
    </location>
</feature>
<keyword evidence="4" id="KW-1185">Reference proteome</keyword>
<dbReference type="CDD" id="cd00167">
    <property type="entry name" value="SANT"/>
    <property type="match status" value="1"/>
</dbReference>
<dbReference type="Gene3D" id="1.10.10.60">
    <property type="entry name" value="Homeodomain-like"/>
    <property type="match status" value="1"/>
</dbReference>
<dbReference type="GO" id="GO:0071339">
    <property type="term" value="C:MLL1 complex"/>
    <property type="evidence" value="ECO:0007669"/>
    <property type="project" value="TreeGrafter"/>
</dbReference>
<accession>A0A3M6V595</accession>
<dbReference type="EMBL" id="RCHS01000078">
    <property type="protein sequence ID" value="RMX61077.1"/>
    <property type="molecule type" value="Genomic_DNA"/>
</dbReference>
<feature type="compositionally biased region" description="Low complexity" evidence="1">
    <location>
        <begin position="109"/>
        <end position="120"/>
    </location>
</feature>
<evidence type="ECO:0000313" key="3">
    <source>
        <dbReference type="EMBL" id="RMX61077.1"/>
    </source>
</evidence>
<dbReference type="AlphaFoldDB" id="A0A3M6V595"/>
<dbReference type="OMA" id="KXISEHV"/>
<dbReference type="GO" id="GO:0016589">
    <property type="term" value="C:NURF complex"/>
    <property type="evidence" value="ECO:0007669"/>
    <property type="project" value="TreeGrafter"/>
</dbReference>
<reference evidence="3 4" key="1">
    <citation type="journal article" date="2018" name="Sci. Rep.">
        <title>Comparative analysis of the Pocillopora damicornis genome highlights role of immune system in coral evolution.</title>
        <authorList>
            <person name="Cunning R."/>
            <person name="Bay R.A."/>
            <person name="Gillette P."/>
            <person name="Baker A.C."/>
            <person name="Traylor-Knowles N."/>
        </authorList>
    </citation>
    <scope>NUCLEOTIDE SEQUENCE [LARGE SCALE GENOMIC DNA]</scope>
    <source>
        <strain evidence="3">RSMAS</strain>
        <tissue evidence="3">Whole animal</tissue>
    </source>
</reference>
<dbReference type="InterPro" id="IPR001005">
    <property type="entry name" value="SANT/Myb"/>
</dbReference>
<dbReference type="OrthoDB" id="10021571at2759"/>
<dbReference type="PANTHER" id="PTHR21397">
    <property type="entry name" value="CHROMATIN COMPLEXES SUBUNIT BAP18-RELATED"/>
    <property type="match status" value="1"/>
</dbReference>
<protein>
    <recommendedName>
        <fullName evidence="2">Myb-like domain-containing protein</fullName>
    </recommendedName>
</protein>
<comment type="caution">
    <text evidence="3">The sequence shown here is derived from an EMBL/GenBank/DDBJ whole genome shotgun (WGS) entry which is preliminary data.</text>
</comment>
<dbReference type="Pfam" id="PF00249">
    <property type="entry name" value="Myb_DNA-binding"/>
    <property type="match status" value="1"/>
</dbReference>
<sequence>MSSSASKVAEIFTAAGEAFSHLGELTMQLHPLNNDTATSPLTTTTSNSGKWGDEEIEMLRSAVKRFGDDLKKISGQVKSKSVAQIKSALKRRIHEQENSPLNTQKAKSKISQQASLSSESQSKKRKTEQASVSSHADPLSTLSSAIPSTIVPAVDLLPGGSPLKPNGASDNDVDIVGIFSSGDQDAVFPEMPGALGPLETQIADEILSTM</sequence>
<dbReference type="PANTHER" id="PTHR21397:SF2">
    <property type="entry name" value="CHROMATIN COMPLEXES SUBUNIT BAP18"/>
    <property type="match status" value="1"/>
</dbReference>
<evidence type="ECO:0000313" key="4">
    <source>
        <dbReference type="Proteomes" id="UP000275408"/>
    </source>
</evidence>
<evidence type="ECO:0000259" key="2">
    <source>
        <dbReference type="SMART" id="SM00717"/>
    </source>
</evidence>
<dbReference type="SMART" id="SM00717">
    <property type="entry name" value="SANT"/>
    <property type="match status" value="1"/>
</dbReference>